<evidence type="ECO:0000256" key="4">
    <source>
        <dbReference type="ARBA" id="ARBA00022692"/>
    </source>
</evidence>
<proteinExistence type="inferred from homology"/>
<evidence type="ECO:0000259" key="8">
    <source>
        <dbReference type="PROSITE" id="PS50928"/>
    </source>
</evidence>
<evidence type="ECO:0000313" key="9">
    <source>
        <dbReference type="EMBL" id="AGC68269.1"/>
    </source>
</evidence>
<reference evidence="9 10" key="1">
    <citation type="journal article" date="2013" name="Genome Announc.">
        <title>Complete genome sequence of Clostridium stercorarium subsp. stercorarium strain DSM 8532, a thermophilic degrader of plant cell wall fibers.</title>
        <authorList>
            <person name="Poehlein A."/>
            <person name="Zverlov V.V."/>
            <person name="Daniel R."/>
            <person name="Schwarz W.H."/>
            <person name="Liebl W."/>
        </authorList>
    </citation>
    <scope>NUCLEOTIDE SEQUENCE [LARGE SCALE GENOMIC DNA]</scope>
    <source>
        <strain evidence="10">ATCC 35414 / DSM 8532 / NCIMB 11754</strain>
    </source>
</reference>
<sequence>MYMYSHESAEQKEFLRKLRAKKRIIAALRVLLLVFIIASWEAVTRLNWLDPFIFSSPSRIVKTFIRLYNEGTLFSHVFTTLWETVVGFLLGTVLGIVIAIVLWLSETCSRVLEPYLVVLNALPKIALGPVFIVWMGAGPVAIITVAVTVSLIVTVLEVYTGFLETDSEKIRLVQSFGANRKQILTKVVLPSSFPVMMNALKVNVGMSWVGVIVGEFLVSRAGLGYLIVYGGQVFQLDLVMTSVLILSVLAALMYFGVQLLGKWISAKY</sequence>
<evidence type="ECO:0000256" key="6">
    <source>
        <dbReference type="ARBA" id="ARBA00023136"/>
    </source>
</evidence>
<dbReference type="AlphaFoldDB" id="L7VNM3"/>
<feature type="domain" description="ABC transmembrane type-1" evidence="8">
    <location>
        <begin position="77"/>
        <end position="261"/>
    </location>
</feature>
<dbReference type="KEGG" id="css:Cst_c12780"/>
<evidence type="ECO:0000256" key="3">
    <source>
        <dbReference type="ARBA" id="ARBA00022475"/>
    </source>
</evidence>
<keyword evidence="2 7" id="KW-0813">Transport</keyword>
<dbReference type="Pfam" id="PF00528">
    <property type="entry name" value="BPD_transp_1"/>
    <property type="match status" value="1"/>
</dbReference>
<evidence type="ECO:0000256" key="2">
    <source>
        <dbReference type="ARBA" id="ARBA00022448"/>
    </source>
</evidence>
<gene>
    <name evidence="9" type="ordered locus">Cst_c12780</name>
</gene>
<dbReference type="eggNOG" id="COG0600">
    <property type="taxonomic scope" value="Bacteria"/>
</dbReference>
<keyword evidence="6 7" id="KW-0472">Membrane</keyword>
<dbReference type="SUPFAM" id="SSF161098">
    <property type="entry name" value="MetI-like"/>
    <property type="match status" value="1"/>
</dbReference>
<dbReference type="InterPro" id="IPR035906">
    <property type="entry name" value="MetI-like_sf"/>
</dbReference>
<feature type="transmembrane region" description="Helical" evidence="7">
    <location>
        <begin position="140"/>
        <end position="162"/>
    </location>
</feature>
<dbReference type="PANTHER" id="PTHR30151:SF19">
    <property type="entry name" value="ABC TRANSPORTER PERMEASE"/>
    <property type="match status" value="1"/>
</dbReference>
<feature type="transmembrane region" description="Helical" evidence="7">
    <location>
        <begin position="85"/>
        <end position="104"/>
    </location>
</feature>
<dbReference type="STRING" id="1121335.Cst_c12780"/>
<feature type="transmembrane region" description="Helical" evidence="7">
    <location>
        <begin position="236"/>
        <end position="257"/>
    </location>
</feature>
<organism evidence="9 10">
    <name type="scientific">Thermoclostridium stercorarium (strain ATCC 35414 / DSM 8532 / NCIMB 11754)</name>
    <name type="common">Clostridium stercorarium</name>
    <dbReference type="NCBI Taxonomy" id="1121335"/>
    <lineage>
        <taxon>Bacteria</taxon>
        <taxon>Bacillati</taxon>
        <taxon>Bacillota</taxon>
        <taxon>Clostridia</taxon>
        <taxon>Eubacteriales</taxon>
        <taxon>Oscillospiraceae</taxon>
        <taxon>Thermoclostridium</taxon>
    </lineage>
</organism>
<keyword evidence="10" id="KW-1185">Reference proteome</keyword>
<feature type="transmembrane region" description="Helical" evidence="7">
    <location>
        <begin position="116"/>
        <end position="134"/>
    </location>
</feature>
<comment type="similarity">
    <text evidence="7">Belongs to the binding-protein-dependent transport system permease family.</text>
</comment>
<dbReference type="PANTHER" id="PTHR30151">
    <property type="entry name" value="ALKANE SULFONATE ABC TRANSPORTER-RELATED, MEMBRANE SUBUNIT"/>
    <property type="match status" value="1"/>
</dbReference>
<accession>L7VNM3</accession>
<protein>
    <submittedName>
        <fullName evidence="9">ABC transporter permease protein</fullName>
    </submittedName>
</protein>
<dbReference type="EMBL" id="CP004044">
    <property type="protein sequence ID" value="AGC68269.1"/>
    <property type="molecule type" value="Genomic_DNA"/>
</dbReference>
<name>L7VNM3_THES1</name>
<dbReference type="CDD" id="cd06261">
    <property type="entry name" value="TM_PBP2"/>
    <property type="match status" value="1"/>
</dbReference>
<keyword evidence="3" id="KW-1003">Cell membrane</keyword>
<dbReference type="GO" id="GO:0005886">
    <property type="term" value="C:plasma membrane"/>
    <property type="evidence" value="ECO:0007669"/>
    <property type="project" value="UniProtKB-SubCell"/>
</dbReference>
<dbReference type="Gene3D" id="1.10.3720.10">
    <property type="entry name" value="MetI-like"/>
    <property type="match status" value="1"/>
</dbReference>
<dbReference type="Proteomes" id="UP000011220">
    <property type="component" value="Chromosome"/>
</dbReference>
<keyword evidence="4 7" id="KW-0812">Transmembrane</keyword>
<keyword evidence="5 7" id="KW-1133">Transmembrane helix</keyword>
<comment type="subcellular location">
    <subcellularLocation>
        <location evidence="1 7">Cell membrane</location>
        <topology evidence="1 7">Multi-pass membrane protein</topology>
    </subcellularLocation>
</comment>
<dbReference type="PATRIC" id="fig|1121335.3.peg.1254"/>
<evidence type="ECO:0000313" key="10">
    <source>
        <dbReference type="Proteomes" id="UP000011220"/>
    </source>
</evidence>
<dbReference type="InterPro" id="IPR000515">
    <property type="entry name" value="MetI-like"/>
</dbReference>
<dbReference type="GO" id="GO:0055085">
    <property type="term" value="P:transmembrane transport"/>
    <property type="evidence" value="ECO:0007669"/>
    <property type="project" value="InterPro"/>
</dbReference>
<dbReference type="PROSITE" id="PS50928">
    <property type="entry name" value="ABC_TM1"/>
    <property type="match status" value="1"/>
</dbReference>
<evidence type="ECO:0000256" key="1">
    <source>
        <dbReference type="ARBA" id="ARBA00004651"/>
    </source>
</evidence>
<evidence type="ECO:0000256" key="5">
    <source>
        <dbReference type="ARBA" id="ARBA00022989"/>
    </source>
</evidence>
<feature type="transmembrane region" description="Helical" evidence="7">
    <location>
        <begin position="206"/>
        <end position="229"/>
    </location>
</feature>
<evidence type="ECO:0000256" key="7">
    <source>
        <dbReference type="RuleBase" id="RU363032"/>
    </source>
</evidence>
<feature type="transmembrane region" description="Helical" evidence="7">
    <location>
        <begin position="24"/>
        <end position="43"/>
    </location>
</feature>